<evidence type="ECO:0000313" key="7">
    <source>
        <dbReference type="Proteomes" id="UP000179769"/>
    </source>
</evidence>
<dbReference type="PANTHER" id="PTHR41251">
    <property type="entry name" value="NON-HOMOLOGOUS END JOINING PROTEIN KU"/>
    <property type="match status" value="1"/>
</dbReference>
<proteinExistence type="inferred from homology"/>
<comment type="similarity">
    <text evidence="3">Belongs to the prokaryotic Ku family.</text>
</comment>
<feature type="compositionally biased region" description="Low complexity" evidence="4">
    <location>
        <begin position="260"/>
        <end position="291"/>
    </location>
</feature>
<evidence type="ECO:0000256" key="4">
    <source>
        <dbReference type="SAM" id="MobiDB-lite"/>
    </source>
</evidence>
<gene>
    <name evidence="3" type="primary">ku</name>
    <name evidence="6" type="ORF">BBK14_01060</name>
</gene>
<dbReference type="GO" id="GO:0006310">
    <property type="term" value="P:DNA recombination"/>
    <property type="evidence" value="ECO:0007669"/>
    <property type="project" value="UniProtKB-KW"/>
</dbReference>
<evidence type="ECO:0000259" key="5">
    <source>
        <dbReference type="SMART" id="SM00559"/>
    </source>
</evidence>
<accession>A0A1S1RQE1</accession>
<dbReference type="GO" id="GO:0006303">
    <property type="term" value="P:double-strand break repair via nonhomologous end joining"/>
    <property type="evidence" value="ECO:0007669"/>
    <property type="project" value="UniProtKB-UniRule"/>
</dbReference>
<feature type="region of interest" description="Disordered" evidence="4">
    <location>
        <begin position="257"/>
        <end position="318"/>
    </location>
</feature>
<dbReference type="InterPro" id="IPR016194">
    <property type="entry name" value="SPOC-like_C_dom_sf"/>
</dbReference>
<dbReference type="OrthoDB" id="9795084at2"/>
<evidence type="ECO:0000256" key="3">
    <source>
        <dbReference type="HAMAP-Rule" id="MF_01875"/>
    </source>
</evidence>
<dbReference type="HAMAP" id="MF_01875">
    <property type="entry name" value="Prokaryotic_Ku"/>
    <property type="match status" value="1"/>
</dbReference>
<reference evidence="7" key="1">
    <citation type="submission" date="2016-07" db="EMBL/GenBank/DDBJ databases">
        <title>Frankia sp. NRRL B-16219 Genome sequencing.</title>
        <authorList>
            <person name="Ghodhbane-Gtari F."/>
            <person name="Swanson E."/>
            <person name="Gueddou A."/>
            <person name="Louati M."/>
            <person name="Nouioui I."/>
            <person name="Hezbri K."/>
            <person name="Abebe-Akele F."/>
            <person name="Simpson S."/>
            <person name="Morris K."/>
            <person name="Thomas K."/>
            <person name="Gtari M."/>
            <person name="Tisa L.S."/>
        </authorList>
    </citation>
    <scope>NUCLEOTIDE SEQUENCE [LARGE SCALE GENOMIC DNA]</scope>
    <source>
        <strain evidence="7">NRRL B-16219</strain>
    </source>
</reference>
<organism evidence="6 7">
    <name type="scientific">Parafrankia soli</name>
    <dbReference type="NCBI Taxonomy" id="2599596"/>
    <lineage>
        <taxon>Bacteria</taxon>
        <taxon>Bacillati</taxon>
        <taxon>Actinomycetota</taxon>
        <taxon>Actinomycetes</taxon>
        <taxon>Frankiales</taxon>
        <taxon>Frankiaceae</taxon>
        <taxon>Parafrankia</taxon>
    </lineage>
</organism>
<keyword evidence="3" id="KW-0234">DNA repair</keyword>
<dbReference type="NCBIfam" id="TIGR02772">
    <property type="entry name" value="Ku_bact"/>
    <property type="match status" value="1"/>
</dbReference>
<evidence type="ECO:0000313" key="6">
    <source>
        <dbReference type="EMBL" id="OHV47014.1"/>
    </source>
</evidence>
<dbReference type="Gene3D" id="2.40.290.10">
    <property type="match status" value="1"/>
</dbReference>
<sequence>MRSIWKGVISFGLVSIPIRLYPAAQERDVSFHQVRRSDGARVRYRRVAATDGEEVAYADIAKGYELPDGEMVVLTDDDFTNLPLTTSRSINVLGFVPLEQVDPIYFAKSYYLEPDRTGLKPYVLLRDALAGSGRVALVKIALRQREQLATLRVRDDVFVLETMLWPDEVREPEFDVLDEQVDVRPQELAMASSLIDTLAADFDPTKFRDGYREALQAVIDAKIAGRDVVAPPSEQPGVDAAGDLMAALRASIEVARTGRDGQSSGSAQAAPAEAGSARAGAGSARAGARKGQPSRSRKEKADTAADEVVSSRPTRRSA</sequence>
<keyword evidence="7" id="KW-1185">Reference proteome</keyword>
<evidence type="ECO:0000256" key="1">
    <source>
        <dbReference type="ARBA" id="ARBA00023125"/>
    </source>
</evidence>
<dbReference type="AlphaFoldDB" id="A0A1S1RQE1"/>
<feature type="domain" description="Ku" evidence="5">
    <location>
        <begin position="52"/>
        <end position="180"/>
    </location>
</feature>
<comment type="subunit">
    <text evidence="3">Homodimer. Interacts with LigD.</text>
</comment>
<keyword evidence="2 3" id="KW-0233">DNA recombination</keyword>
<comment type="caution">
    <text evidence="6">The sequence shown here is derived from an EMBL/GenBank/DDBJ whole genome shotgun (WGS) entry which is preliminary data.</text>
</comment>
<protein>
    <recommendedName>
        <fullName evidence="3">Non-homologous end joining protein Ku</fullName>
    </recommendedName>
</protein>
<keyword evidence="3" id="KW-0227">DNA damage</keyword>
<dbReference type="Pfam" id="PF02735">
    <property type="entry name" value="Ku"/>
    <property type="match status" value="1"/>
</dbReference>
<dbReference type="InterPro" id="IPR009187">
    <property type="entry name" value="Prok_Ku"/>
</dbReference>
<evidence type="ECO:0000256" key="2">
    <source>
        <dbReference type="ARBA" id="ARBA00023172"/>
    </source>
</evidence>
<name>A0A1S1RQE1_9ACTN</name>
<dbReference type="PIRSF" id="PIRSF006493">
    <property type="entry name" value="Prok_Ku"/>
    <property type="match status" value="1"/>
</dbReference>
<comment type="function">
    <text evidence="3">With LigD forms a non-homologous end joining (NHEJ) DNA repair enzyme, which repairs dsDNA breaks with reduced fidelity. Binds linear dsDNA with 5'- and 3'- overhangs but not closed circular dsDNA nor ssDNA. Recruits and stimulates the ligase activity of LigD.</text>
</comment>
<dbReference type="EMBL" id="MAXA01000001">
    <property type="protein sequence ID" value="OHV47014.1"/>
    <property type="molecule type" value="Genomic_DNA"/>
</dbReference>
<dbReference type="Proteomes" id="UP000179769">
    <property type="component" value="Unassembled WGS sequence"/>
</dbReference>
<dbReference type="PANTHER" id="PTHR41251:SF1">
    <property type="entry name" value="NON-HOMOLOGOUS END JOINING PROTEIN KU"/>
    <property type="match status" value="1"/>
</dbReference>
<dbReference type="CDD" id="cd00789">
    <property type="entry name" value="KU_like"/>
    <property type="match status" value="1"/>
</dbReference>
<keyword evidence="1 3" id="KW-0238">DNA-binding</keyword>
<dbReference type="FunFam" id="2.40.290.10:FF:000004">
    <property type="entry name" value="Non-homologous end joining protein Ku"/>
    <property type="match status" value="1"/>
</dbReference>
<dbReference type="InterPro" id="IPR006164">
    <property type="entry name" value="DNA_bd_Ku70/Ku80"/>
</dbReference>
<dbReference type="SUPFAM" id="SSF100939">
    <property type="entry name" value="SPOC domain-like"/>
    <property type="match status" value="1"/>
</dbReference>
<dbReference type="GO" id="GO:0003690">
    <property type="term" value="F:double-stranded DNA binding"/>
    <property type="evidence" value="ECO:0007669"/>
    <property type="project" value="UniProtKB-UniRule"/>
</dbReference>
<dbReference type="SMART" id="SM00559">
    <property type="entry name" value="Ku78"/>
    <property type="match status" value="1"/>
</dbReference>